<comment type="caution">
    <text evidence="2">The sequence shown here is derived from an EMBL/GenBank/DDBJ whole genome shotgun (WGS) entry which is preliminary data.</text>
</comment>
<reference evidence="2" key="2">
    <citation type="journal article" date="2023" name="Food Microbiol.">
        <title>Evaluation of the fermentation potential of lactic acid bacteria isolated from herbs, fruits and vegetables as starter cultures in nut-based milk alternatives.</title>
        <authorList>
            <person name="Huang W."/>
            <person name="Dong A."/>
            <person name="Pham H.T."/>
            <person name="Zhou C."/>
            <person name="Huo Z."/>
            <person name="Watjen A.P."/>
            <person name="Prakash S."/>
            <person name="Bang-Berthelsen C.H."/>
            <person name="Turner M.S."/>
        </authorList>
    </citation>
    <scope>NUCLEOTIDE SEQUENCE</scope>
    <source>
        <strain evidence="2">3</strain>
    </source>
</reference>
<evidence type="ECO:0000313" key="2">
    <source>
        <dbReference type="EMBL" id="MDG4984174.1"/>
    </source>
</evidence>
<organism evidence="2 3">
    <name type="scientific">Lactococcus lactis</name>
    <dbReference type="NCBI Taxonomy" id="1358"/>
    <lineage>
        <taxon>Bacteria</taxon>
        <taxon>Bacillati</taxon>
        <taxon>Bacillota</taxon>
        <taxon>Bacilli</taxon>
        <taxon>Lactobacillales</taxon>
        <taxon>Streptococcaceae</taxon>
        <taxon>Lactococcus</taxon>
    </lineage>
</organism>
<reference evidence="2" key="1">
    <citation type="submission" date="2022-10" db="EMBL/GenBank/DDBJ databases">
        <authorList>
            <person name="Turner M.S."/>
            <person name="Huang W."/>
        </authorList>
    </citation>
    <scope>NUCLEOTIDE SEQUENCE</scope>
    <source>
        <strain evidence="2">3</strain>
    </source>
</reference>
<dbReference type="RefSeq" id="WP_278229054.1">
    <property type="nucleotide sequence ID" value="NZ_JAOWLY010000007.1"/>
</dbReference>
<feature type="domain" description="WxL" evidence="1">
    <location>
        <begin position="768"/>
        <end position="904"/>
    </location>
</feature>
<proteinExistence type="predicted"/>
<dbReference type="Pfam" id="PF13731">
    <property type="entry name" value="WxL"/>
    <property type="match status" value="1"/>
</dbReference>
<dbReference type="AlphaFoldDB" id="A0A9X4NIR7"/>
<evidence type="ECO:0000259" key="1">
    <source>
        <dbReference type="Pfam" id="PF13731"/>
    </source>
</evidence>
<name>A0A9X4NIR7_9LACT</name>
<gene>
    <name evidence="2" type="ORF">OGZ51_08455</name>
</gene>
<evidence type="ECO:0000313" key="3">
    <source>
        <dbReference type="Proteomes" id="UP001152614"/>
    </source>
</evidence>
<dbReference type="EMBL" id="JAOWLY010000007">
    <property type="protein sequence ID" value="MDG4984174.1"/>
    <property type="molecule type" value="Genomic_DNA"/>
</dbReference>
<dbReference type="Proteomes" id="UP001152614">
    <property type="component" value="Unassembled WGS sequence"/>
</dbReference>
<accession>A0A9X4NIR7</accession>
<protein>
    <submittedName>
        <fullName evidence="2">WxL domain-containing protein</fullName>
    </submittedName>
</protein>
<sequence>MGNLKNLLKQSTNVGATALLLLGTLLPTLTIKDHSIVNAASTTTNLTPGETLDTGNHTWGLSDFQTANNYTPVGKNTKSSGWINSSTYNFGTNQPNTGSWLPFNGAIDMSQPLTINGATFAKGGGLFPNLQLGDANGILLTDLSSSQLSGGATGGNLGVGNLGSGTYFIGNNYSFKNVTLGVLSNYNTASVIAQGDGAGAKILSNSSDYEANSNSTNAFSMSWTNPVINSDGTVTGTISYTSRNAGTDYTTSAIITVQQSMSIGFMAATGGNYSEMSVTINSVTGGKGTQPVIVNYLNGLTGEQISPKRKVWNNSTINANVGDKIGVIAPNSSDEAVDTYNYVAPTAPEGYSFDTASPSLIVQNFPSNMKNPNQINVSYVPQPQNAKFSYSYDPLAPLTPTAPPEVELSGVTDQELISATPNLQQNLENQVPGGYYISKITSALGESTVGASTIETLSSFFAEKPSFDAISRNNQYQIMLSALNQTGVVSFDYDTSVTGEIPTLPTNFTLSGLTGSNLSFVIPDLPSGYEVTSVIAPDNITYPSITEALAANNHFIDGQNSFKIIVSAMKQSGLVSYRWASDVPGQNGVAGKLQANLPKSSTLTGVTGSTINFTPTIPEGYGIKEVTAPDGKIYTDTTIKGMTALEAAESKNYKFAEGSNDFIISLQALPQEIILNLNLNESSNSFIISKVLTGAPIDSTSIENAQTWLYDWITENASGWTIKDFVDPRGIDYVNSNLASVVSKVGGIALAHNNIYQANLIYEGKIGFSSVPSKINFGTNLIVSKDRTYNGILDNPVVVLDTRAENFLTPWSVSVTQVSALQEMLQTDTPLVGGISFMDQLSYDSKVLTSSPQVIYSIDHGEEGETTIINANSESMFTLNVPSSSQKANTNFKGTLEWTLTSAP</sequence>
<dbReference type="InterPro" id="IPR027994">
    <property type="entry name" value="WxL_dom"/>
</dbReference>